<accession>A0AAW2CLJ1</accession>
<keyword evidence="4" id="KW-1185">Reference proteome</keyword>
<sequence length="102" mass="11824">MEREREDSATTYFHVLCSYMRKFIFRILSVGTIPNHIAFIMDGNRRYAKKHNLRADDAAGHKAGFLALTSMLKYCYELGIRGYLRKKVLCKSMVPECILEVT</sequence>
<dbReference type="EMBL" id="JAZDWU010000006">
    <property type="protein sequence ID" value="KAK9999039.1"/>
    <property type="molecule type" value="Genomic_DNA"/>
</dbReference>
<keyword evidence="2" id="KW-0472">Membrane</keyword>
<evidence type="ECO:0000313" key="3">
    <source>
        <dbReference type="EMBL" id="KAK9999039.1"/>
    </source>
</evidence>
<protein>
    <recommendedName>
        <fullName evidence="5">Alkyl transferase</fullName>
    </recommendedName>
</protein>
<comment type="caution">
    <text evidence="3">The sequence shown here is derived from an EMBL/GenBank/DDBJ whole genome shotgun (WGS) entry which is preliminary data.</text>
</comment>
<dbReference type="GO" id="GO:0016094">
    <property type="term" value="P:polyprenol biosynthetic process"/>
    <property type="evidence" value="ECO:0007669"/>
    <property type="project" value="TreeGrafter"/>
</dbReference>
<dbReference type="SUPFAM" id="SSF64005">
    <property type="entry name" value="Undecaprenyl diphosphate synthase"/>
    <property type="match status" value="1"/>
</dbReference>
<keyword evidence="2" id="KW-1133">Transmembrane helix</keyword>
<dbReference type="Pfam" id="PF01255">
    <property type="entry name" value="Prenyltransf"/>
    <property type="match status" value="1"/>
</dbReference>
<keyword evidence="2" id="KW-0812">Transmembrane</keyword>
<dbReference type="GO" id="GO:0005783">
    <property type="term" value="C:endoplasmic reticulum"/>
    <property type="evidence" value="ECO:0007669"/>
    <property type="project" value="TreeGrafter"/>
</dbReference>
<name>A0AAW2CLJ1_9ROSI</name>
<evidence type="ECO:0000256" key="1">
    <source>
        <dbReference type="ARBA" id="ARBA00022679"/>
    </source>
</evidence>
<evidence type="ECO:0000256" key="2">
    <source>
        <dbReference type="SAM" id="Phobius"/>
    </source>
</evidence>
<dbReference type="Proteomes" id="UP001459277">
    <property type="component" value="Unassembled WGS sequence"/>
</dbReference>
<keyword evidence="1" id="KW-0808">Transferase</keyword>
<dbReference type="PANTHER" id="PTHR10291">
    <property type="entry name" value="DEHYDRODOLICHYL DIPHOSPHATE SYNTHASE FAMILY MEMBER"/>
    <property type="match status" value="1"/>
</dbReference>
<dbReference type="PANTHER" id="PTHR10291:SF42">
    <property type="entry name" value="DEHYDRODOLICHYL DIPHOSPHATE SYNTHASE 7-RELATED"/>
    <property type="match status" value="1"/>
</dbReference>
<proteinExistence type="predicted"/>
<dbReference type="AlphaFoldDB" id="A0AAW2CLJ1"/>
<reference evidence="3 4" key="1">
    <citation type="submission" date="2024-01" db="EMBL/GenBank/DDBJ databases">
        <title>A telomere-to-telomere, gap-free genome of sweet tea (Lithocarpus litseifolius).</title>
        <authorList>
            <person name="Zhou J."/>
        </authorList>
    </citation>
    <scope>NUCLEOTIDE SEQUENCE [LARGE SCALE GENOMIC DNA]</scope>
    <source>
        <strain evidence="3">Zhou-2022a</strain>
        <tissue evidence="3">Leaf</tissue>
    </source>
</reference>
<dbReference type="InterPro" id="IPR036424">
    <property type="entry name" value="UPP_synth-like_sf"/>
</dbReference>
<dbReference type="InterPro" id="IPR001441">
    <property type="entry name" value="UPP_synth-like"/>
</dbReference>
<evidence type="ECO:0008006" key="5">
    <source>
        <dbReference type="Google" id="ProtNLM"/>
    </source>
</evidence>
<dbReference type="Gene3D" id="3.40.1180.10">
    <property type="entry name" value="Decaprenyl diphosphate synthase-like"/>
    <property type="match status" value="1"/>
</dbReference>
<dbReference type="GO" id="GO:0045547">
    <property type="term" value="F:ditrans,polycis-polyprenyl diphosphate synthase [(2E,6E)-farnesyl diphosphate specific] activity"/>
    <property type="evidence" value="ECO:0007669"/>
    <property type="project" value="TreeGrafter"/>
</dbReference>
<feature type="transmembrane region" description="Helical" evidence="2">
    <location>
        <begin position="23"/>
        <end position="41"/>
    </location>
</feature>
<evidence type="ECO:0000313" key="4">
    <source>
        <dbReference type="Proteomes" id="UP001459277"/>
    </source>
</evidence>
<organism evidence="3 4">
    <name type="scientific">Lithocarpus litseifolius</name>
    <dbReference type="NCBI Taxonomy" id="425828"/>
    <lineage>
        <taxon>Eukaryota</taxon>
        <taxon>Viridiplantae</taxon>
        <taxon>Streptophyta</taxon>
        <taxon>Embryophyta</taxon>
        <taxon>Tracheophyta</taxon>
        <taxon>Spermatophyta</taxon>
        <taxon>Magnoliopsida</taxon>
        <taxon>eudicotyledons</taxon>
        <taxon>Gunneridae</taxon>
        <taxon>Pentapetalae</taxon>
        <taxon>rosids</taxon>
        <taxon>fabids</taxon>
        <taxon>Fagales</taxon>
        <taxon>Fagaceae</taxon>
        <taxon>Lithocarpus</taxon>
    </lineage>
</organism>
<gene>
    <name evidence="3" type="ORF">SO802_018642</name>
</gene>